<proteinExistence type="predicted"/>
<evidence type="ECO:0000313" key="1">
    <source>
        <dbReference type="EMBL" id="TLX43115.1"/>
    </source>
</evidence>
<dbReference type="EMBL" id="VAUP01000022">
    <property type="protein sequence ID" value="TLX43115.1"/>
    <property type="molecule type" value="Genomic_DNA"/>
</dbReference>
<dbReference type="GeneID" id="95773935"/>
<reference evidence="1 2" key="1">
    <citation type="submission" date="2019-05" db="EMBL/GenBank/DDBJ databases">
        <authorList>
            <person name="Zhou X."/>
        </authorList>
    </citation>
    <scope>NUCLEOTIDE SEQUENCE [LARGE SCALE GENOMIC DNA]</scope>
    <source>
        <strain evidence="1 2">DSM 432</strain>
    </source>
</reference>
<organism evidence="1 2">
    <name type="scientific">Xanthobacter autotrophicus</name>
    <dbReference type="NCBI Taxonomy" id="280"/>
    <lineage>
        <taxon>Bacteria</taxon>
        <taxon>Pseudomonadati</taxon>
        <taxon>Pseudomonadota</taxon>
        <taxon>Alphaproteobacteria</taxon>
        <taxon>Hyphomicrobiales</taxon>
        <taxon>Xanthobacteraceae</taxon>
        <taxon>Xanthobacter</taxon>
    </lineage>
</organism>
<protein>
    <submittedName>
        <fullName evidence="1">Uncharacterized protein</fullName>
    </submittedName>
</protein>
<sequence length="88" mass="10027">MAQDRFKDWLRELARHMARTGRYGSWRLIQIELRFMQGIREAANCFADSEIRTELDALCREAQKQAGRAIALPALEPSTDSAFAAATR</sequence>
<name>A0A6C1KFX9_XANAU</name>
<dbReference type="RefSeq" id="WP_138399470.1">
    <property type="nucleotide sequence ID" value="NZ_JBAFVI010000002.1"/>
</dbReference>
<comment type="caution">
    <text evidence="1">The sequence shown here is derived from an EMBL/GenBank/DDBJ whole genome shotgun (WGS) entry which is preliminary data.</text>
</comment>
<gene>
    <name evidence="1" type="ORF">FBQ73_10770</name>
</gene>
<evidence type="ECO:0000313" key="2">
    <source>
        <dbReference type="Proteomes" id="UP000305131"/>
    </source>
</evidence>
<dbReference type="OrthoDB" id="8448464at2"/>
<accession>A0A6C1KFX9</accession>
<dbReference type="Proteomes" id="UP000305131">
    <property type="component" value="Unassembled WGS sequence"/>
</dbReference>
<dbReference type="AlphaFoldDB" id="A0A6C1KFX9"/>